<dbReference type="PANTHER" id="PTHR43123:SF1">
    <property type="entry name" value="POLYSACCHARIDE DEACETYLASE-RELATED"/>
    <property type="match status" value="1"/>
</dbReference>
<evidence type="ECO:0000313" key="6">
    <source>
        <dbReference type="EMBL" id="SJZ33464.1"/>
    </source>
</evidence>
<dbReference type="GO" id="GO:0016810">
    <property type="term" value="F:hydrolase activity, acting on carbon-nitrogen (but not peptide) bonds"/>
    <property type="evidence" value="ECO:0007669"/>
    <property type="project" value="InterPro"/>
</dbReference>
<reference evidence="7" key="1">
    <citation type="submission" date="2017-02" db="EMBL/GenBank/DDBJ databases">
        <authorList>
            <person name="Varghese N."/>
            <person name="Submissions S."/>
        </authorList>
    </citation>
    <scope>NUCLEOTIDE SEQUENCE [LARGE SCALE GENOMIC DNA]</scope>
    <source>
        <strain evidence="7">ATCC 27094</strain>
    </source>
</reference>
<dbReference type="Gene3D" id="3.20.20.370">
    <property type="entry name" value="Glycoside hydrolase/deacetylase"/>
    <property type="match status" value="1"/>
</dbReference>
<proteinExistence type="inferred from homology"/>
<evidence type="ECO:0000256" key="3">
    <source>
        <dbReference type="ARBA" id="ARBA00020071"/>
    </source>
</evidence>
<comment type="function">
    <text evidence="1">Is involved in generating a small heat-stable compound (Nod), an acylated oligomer of N-acetylglucosamine, that stimulates mitosis in various plant protoplasts.</text>
</comment>
<dbReference type="STRING" id="225324.SAMN02745126_00447"/>
<evidence type="ECO:0000256" key="2">
    <source>
        <dbReference type="ARBA" id="ARBA00010973"/>
    </source>
</evidence>
<dbReference type="Proteomes" id="UP000190092">
    <property type="component" value="Unassembled WGS sequence"/>
</dbReference>
<name>A0A1T4JTM9_9HYPH</name>
<feature type="domain" description="NodB homology" evidence="5">
    <location>
        <begin position="61"/>
        <end position="280"/>
    </location>
</feature>
<evidence type="ECO:0000259" key="5">
    <source>
        <dbReference type="PROSITE" id="PS51677"/>
    </source>
</evidence>
<keyword evidence="7" id="KW-1185">Reference proteome</keyword>
<evidence type="ECO:0000256" key="1">
    <source>
        <dbReference type="ARBA" id="ARBA00003236"/>
    </source>
</evidence>
<comment type="similarity">
    <text evidence="2">Belongs to the polysaccharide deacetylase family.</text>
</comment>
<dbReference type="InterPro" id="IPR011330">
    <property type="entry name" value="Glyco_hydro/deAcase_b/a-brl"/>
</dbReference>
<evidence type="ECO:0000313" key="7">
    <source>
        <dbReference type="Proteomes" id="UP000190092"/>
    </source>
</evidence>
<organism evidence="6 7">
    <name type="scientific">Enhydrobacter aerosaccus</name>
    <dbReference type="NCBI Taxonomy" id="225324"/>
    <lineage>
        <taxon>Bacteria</taxon>
        <taxon>Pseudomonadati</taxon>
        <taxon>Pseudomonadota</taxon>
        <taxon>Alphaproteobacteria</taxon>
        <taxon>Hyphomicrobiales</taxon>
        <taxon>Enhydrobacter</taxon>
    </lineage>
</organism>
<gene>
    <name evidence="6" type="ORF">SAMN02745126_00447</name>
</gene>
<dbReference type="AlphaFoldDB" id="A0A1T4JTM9"/>
<protein>
    <recommendedName>
        <fullName evidence="3">Chitooligosaccharide deacetylase</fullName>
    </recommendedName>
    <alternativeName>
        <fullName evidence="4">Nodulation protein B</fullName>
    </alternativeName>
</protein>
<dbReference type="RefSeq" id="WP_085932183.1">
    <property type="nucleotide sequence ID" value="NZ_FUWJ01000001.1"/>
</dbReference>
<accession>A0A1T4JTM9</accession>
<dbReference type="InterPro" id="IPR002509">
    <property type="entry name" value="NODB_dom"/>
</dbReference>
<dbReference type="GO" id="GO:0005975">
    <property type="term" value="P:carbohydrate metabolic process"/>
    <property type="evidence" value="ECO:0007669"/>
    <property type="project" value="InterPro"/>
</dbReference>
<dbReference type="PANTHER" id="PTHR43123">
    <property type="entry name" value="POLYSACCHARIDE DEACETYLASE-RELATED"/>
    <property type="match status" value="1"/>
</dbReference>
<dbReference type="Pfam" id="PF01522">
    <property type="entry name" value="Polysacc_deac_1"/>
    <property type="match status" value="1"/>
</dbReference>
<dbReference type="OrthoDB" id="9787041at2"/>
<dbReference type="EMBL" id="FUWJ01000001">
    <property type="protein sequence ID" value="SJZ33464.1"/>
    <property type="molecule type" value="Genomic_DNA"/>
</dbReference>
<evidence type="ECO:0000256" key="4">
    <source>
        <dbReference type="ARBA" id="ARBA00032976"/>
    </source>
</evidence>
<dbReference type="SUPFAM" id="SSF88713">
    <property type="entry name" value="Glycoside hydrolase/deacetylase"/>
    <property type="match status" value="1"/>
</dbReference>
<sequence length="297" mass="33644">MRDLKGYGRTPPDPQWPGAARVAVSFVINFEEGAEMSLSDGDAFNEKVYEVTDEVAGVPDRCMESHFEYGTKAAWWRIADTLERLGVAATVSACGKAAERSPWLIRDAVSRGHEISCHGWRWEKHAHMAEAEEREAIARTVAVLTEIAGHRPVGWHTRSTPSPNTRRLLVEEGGFLYDSDDYSDDLPFFVTVSEKKHLVIPYSFDTNDMHYHQGFHRFVTARDFAEYTTDAFDALWSEGERHPKMMSIGLHLRMIGRPGRIAALDRIVGHMRQKGAVWFATRRQIAEHWLSVVSDGT</sequence>
<dbReference type="PROSITE" id="PS51677">
    <property type="entry name" value="NODB"/>
    <property type="match status" value="1"/>
</dbReference>